<dbReference type="GO" id="GO:0003700">
    <property type="term" value="F:DNA-binding transcription factor activity"/>
    <property type="evidence" value="ECO:0007669"/>
    <property type="project" value="InterPro"/>
</dbReference>
<dbReference type="InterPro" id="IPR003313">
    <property type="entry name" value="AraC-bd"/>
</dbReference>
<dbReference type="RefSeq" id="WP_088162720.1">
    <property type="nucleotide sequence ID" value="NZ_DAMALA010000001.1"/>
</dbReference>
<dbReference type="SUPFAM" id="SSF51215">
    <property type="entry name" value="Regulatory protein AraC"/>
    <property type="match status" value="1"/>
</dbReference>
<dbReference type="PANTHER" id="PTHR43280:SF34">
    <property type="entry name" value="ARAC-FAMILY TRANSCRIPTIONAL REGULATOR"/>
    <property type="match status" value="1"/>
</dbReference>
<comment type="caution">
    <text evidence="5">The sequence shown here is derived from an EMBL/GenBank/DDBJ whole genome shotgun (WGS) entry which is preliminary data.</text>
</comment>
<proteinExistence type="predicted"/>
<dbReference type="InterPro" id="IPR014710">
    <property type="entry name" value="RmlC-like_jellyroll"/>
</dbReference>
<evidence type="ECO:0000256" key="3">
    <source>
        <dbReference type="ARBA" id="ARBA00023163"/>
    </source>
</evidence>
<dbReference type="GO" id="GO:0043565">
    <property type="term" value="F:sequence-specific DNA binding"/>
    <property type="evidence" value="ECO:0007669"/>
    <property type="project" value="InterPro"/>
</dbReference>
<reference evidence="5 6" key="1">
    <citation type="journal article" date="2015" name="Stand. Genomic Sci.">
        <title>Genomic Encyclopedia of Bacterial and Archaeal Type Strains, Phase III: the genomes of soil and plant-associated and newly described type strains.</title>
        <authorList>
            <person name="Whitman W.B."/>
            <person name="Woyke T."/>
            <person name="Klenk H.P."/>
            <person name="Zhou Y."/>
            <person name="Lilburn T.G."/>
            <person name="Beck B.J."/>
            <person name="De Vos P."/>
            <person name="Vandamme P."/>
            <person name="Eisen J.A."/>
            <person name="Garrity G."/>
            <person name="Hugenholtz P."/>
            <person name="Kyrpides N.C."/>
        </authorList>
    </citation>
    <scope>NUCLEOTIDE SEQUENCE [LARGE SCALE GENOMIC DNA]</scope>
    <source>
        <strain evidence="5 6">CGMCC 1.6855</strain>
    </source>
</reference>
<evidence type="ECO:0000256" key="1">
    <source>
        <dbReference type="ARBA" id="ARBA00023015"/>
    </source>
</evidence>
<accession>A0A562M869</accession>
<dbReference type="Pfam" id="PF12833">
    <property type="entry name" value="HTH_18"/>
    <property type="match status" value="1"/>
</dbReference>
<name>A0A562M869_9SPHI</name>
<keyword evidence="1" id="KW-0805">Transcription regulation</keyword>
<evidence type="ECO:0000313" key="5">
    <source>
        <dbReference type="EMBL" id="TWI16125.1"/>
    </source>
</evidence>
<dbReference type="InterPro" id="IPR037923">
    <property type="entry name" value="HTH-like"/>
</dbReference>
<dbReference type="Gene3D" id="2.60.120.10">
    <property type="entry name" value="Jelly Rolls"/>
    <property type="match status" value="1"/>
</dbReference>
<keyword evidence="2 5" id="KW-0238">DNA-binding</keyword>
<evidence type="ECO:0000313" key="6">
    <source>
        <dbReference type="Proteomes" id="UP000315908"/>
    </source>
</evidence>
<protein>
    <submittedName>
        <fullName evidence="5">AraC-like DNA-binding protein</fullName>
    </submittedName>
</protein>
<dbReference type="Proteomes" id="UP000315908">
    <property type="component" value="Unassembled WGS sequence"/>
</dbReference>
<sequence length="298" mass="35025">MKKIQFDQLVIHDYEEKTFHLPLHSHTYYELVYIHKGSGIHLLNNNRFQYGEGDLFIISPEDEHYFEINKSTHFTFIKFTDAYLSEHSQHTVDNFNLYEPVRIMKNKLLKEVKLKIDEPSNAILRNIIENIVLYKFSKDISRSALIFYQIRSILVLISEAAAKLHIRIDNGQPGKEELISFIHQHIYQPSIIQIKNIAAHFSIANSYFSDYFKKKFGISYRNYVNEYRINLIQTRLTVPTVSLSQIVYEFGFTDESHLNKFFKNHKGLTPKVYRNLHLENTVLISPIADSIPQIKVAK</sequence>
<dbReference type="Pfam" id="PF02311">
    <property type="entry name" value="AraC_binding"/>
    <property type="match status" value="1"/>
</dbReference>
<organism evidence="5 6">
    <name type="scientific">Sphingobacterium siyangense</name>
    <dbReference type="NCBI Taxonomy" id="459529"/>
    <lineage>
        <taxon>Bacteria</taxon>
        <taxon>Pseudomonadati</taxon>
        <taxon>Bacteroidota</taxon>
        <taxon>Sphingobacteriia</taxon>
        <taxon>Sphingobacteriales</taxon>
        <taxon>Sphingobacteriaceae</taxon>
        <taxon>Sphingobacterium</taxon>
    </lineage>
</organism>
<dbReference type="AlphaFoldDB" id="A0A562M869"/>
<dbReference type="SUPFAM" id="SSF46689">
    <property type="entry name" value="Homeodomain-like"/>
    <property type="match status" value="1"/>
</dbReference>
<evidence type="ECO:0000256" key="2">
    <source>
        <dbReference type="ARBA" id="ARBA00023125"/>
    </source>
</evidence>
<evidence type="ECO:0000259" key="4">
    <source>
        <dbReference type="PROSITE" id="PS01124"/>
    </source>
</evidence>
<dbReference type="Gene3D" id="1.10.10.60">
    <property type="entry name" value="Homeodomain-like"/>
    <property type="match status" value="2"/>
</dbReference>
<dbReference type="SMART" id="SM00342">
    <property type="entry name" value="HTH_ARAC"/>
    <property type="match status" value="1"/>
</dbReference>
<gene>
    <name evidence="5" type="ORF">IQ31_04578</name>
</gene>
<dbReference type="EMBL" id="VLKR01000033">
    <property type="protein sequence ID" value="TWI16125.1"/>
    <property type="molecule type" value="Genomic_DNA"/>
</dbReference>
<feature type="domain" description="HTH araC/xylS-type" evidence="4">
    <location>
        <begin position="176"/>
        <end position="276"/>
    </location>
</feature>
<dbReference type="InterPro" id="IPR009057">
    <property type="entry name" value="Homeodomain-like_sf"/>
</dbReference>
<dbReference type="OrthoDB" id="636258at2"/>
<dbReference type="PROSITE" id="PS01124">
    <property type="entry name" value="HTH_ARAC_FAMILY_2"/>
    <property type="match status" value="1"/>
</dbReference>
<dbReference type="PANTHER" id="PTHR43280">
    <property type="entry name" value="ARAC-FAMILY TRANSCRIPTIONAL REGULATOR"/>
    <property type="match status" value="1"/>
</dbReference>
<keyword evidence="3" id="KW-0804">Transcription</keyword>
<dbReference type="InterPro" id="IPR018060">
    <property type="entry name" value="HTH_AraC"/>
</dbReference>